<dbReference type="Proteomes" id="UP000765509">
    <property type="component" value="Unassembled WGS sequence"/>
</dbReference>
<feature type="compositionally biased region" description="Pro residues" evidence="1">
    <location>
        <begin position="9"/>
        <end position="20"/>
    </location>
</feature>
<gene>
    <name evidence="2" type="ORF">O181_036728</name>
</gene>
<dbReference type="EMBL" id="AVOT02013951">
    <property type="protein sequence ID" value="MBW0497013.1"/>
    <property type="molecule type" value="Genomic_DNA"/>
</dbReference>
<accession>A0A9Q3D801</accession>
<protein>
    <submittedName>
        <fullName evidence="2">Uncharacterized protein</fullName>
    </submittedName>
</protein>
<reference evidence="2" key="1">
    <citation type="submission" date="2021-03" db="EMBL/GenBank/DDBJ databases">
        <title>Draft genome sequence of rust myrtle Austropuccinia psidii MF-1, a brazilian biotype.</title>
        <authorList>
            <person name="Quecine M.C."/>
            <person name="Pachon D.M.R."/>
            <person name="Bonatelli M.L."/>
            <person name="Correr F.H."/>
            <person name="Franceschini L.M."/>
            <person name="Leite T.F."/>
            <person name="Margarido G.R.A."/>
            <person name="Almeida C.A."/>
            <person name="Ferrarezi J.A."/>
            <person name="Labate C.A."/>
        </authorList>
    </citation>
    <scope>NUCLEOTIDE SEQUENCE</scope>
    <source>
        <strain evidence="2">MF-1</strain>
    </source>
</reference>
<name>A0A9Q3D801_9BASI</name>
<feature type="region of interest" description="Disordered" evidence="1">
    <location>
        <begin position="1"/>
        <end position="20"/>
    </location>
</feature>
<keyword evidence="3" id="KW-1185">Reference proteome</keyword>
<organism evidence="2 3">
    <name type="scientific">Austropuccinia psidii MF-1</name>
    <dbReference type="NCBI Taxonomy" id="1389203"/>
    <lineage>
        <taxon>Eukaryota</taxon>
        <taxon>Fungi</taxon>
        <taxon>Dikarya</taxon>
        <taxon>Basidiomycota</taxon>
        <taxon>Pucciniomycotina</taxon>
        <taxon>Pucciniomycetes</taxon>
        <taxon>Pucciniales</taxon>
        <taxon>Sphaerophragmiaceae</taxon>
        <taxon>Austropuccinia</taxon>
    </lineage>
</organism>
<dbReference type="AlphaFoldDB" id="A0A9Q3D801"/>
<evidence type="ECO:0000313" key="2">
    <source>
        <dbReference type="EMBL" id="MBW0497013.1"/>
    </source>
</evidence>
<sequence>MSTLTHPYPSAPPPNPHDFLPTLPPHIQPHPCDLPSSCSFCALMIYLQHCHYILTLTHPYSLAPPPCPHDFPPMLPPHIDPHPSLQFHTPWLTVLTLQLHPHDSPLTQPPQVLPHPHCLPCSQFPSDAATTCPPSPPQLTCLHSRTTLKVWV</sequence>
<comment type="caution">
    <text evidence="2">The sequence shown here is derived from an EMBL/GenBank/DDBJ whole genome shotgun (WGS) entry which is preliminary data.</text>
</comment>
<proteinExistence type="predicted"/>
<evidence type="ECO:0000313" key="3">
    <source>
        <dbReference type="Proteomes" id="UP000765509"/>
    </source>
</evidence>
<evidence type="ECO:0000256" key="1">
    <source>
        <dbReference type="SAM" id="MobiDB-lite"/>
    </source>
</evidence>